<feature type="transmembrane region" description="Helical" evidence="5">
    <location>
        <begin position="74"/>
        <end position="94"/>
    </location>
</feature>
<feature type="transmembrane region" description="Helical" evidence="5">
    <location>
        <begin position="14"/>
        <end position="31"/>
    </location>
</feature>
<dbReference type="EMBL" id="CAFBOF010000014">
    <property type="protein sequence ID" value="CAB4976651.1"/>
    <property type="molecule type" value="Genomic_DNA"/>
</dbReference>
<protein>
    <submittedName>
        <fullName evidence="8">Unannotated protein</fullName>
    </submittedName>
</protein>
<gene>
    <name evidence="7" type="ORF">UFOPK2683_00311</name>
    <name evidence="8" type="ORF">UFOPK3605_01217</name>
    <name evidence="9" type="ORF">UFOPK3897_00852</name>
    <name evidence="10" type="ORF">UFOPK4121_00685</name>
</gene>
<evidence type="ECO:0000313" key="7">
    <source>
        <dbReference type="EMBL" id="CAB4716635.1"/>
    </source>
</evidence>
<dbReference type="GO" id="GO:0042773">
    <property type="term" value="P:ATP synthesis coupled electron transport"/>
    <property type="evidence" value="ECO:0007669"/>
    <property type="project" value="InterPro"/>
</dbReference>
<feature type="transmembrane region" description="Helical" evidence="5">
    <location>
        <begin position="448"/>
        <end position="470"/>
    </location>
</feature>
<dbReference type="EMBL" id="CAFBMM010000070">
    <property type="protein sequence ID" value="CAB4912515.1"/>
    <property type="molecule type" value="Genomic_DNA"/>
</dbReference>
<evidence type="ECO:0000256" key="5">
    <source>
        <dbReference type="SAM" id="Phobius"/>
    </source>
</evidence>
<feature type="transmembrane region" description="Helical" evidence="5">
    <location>
        <begin position="128"/>
        <end position="147"/>
    </location>
</feature>
<evidence type="ECO:0000256" key="3">
    <source>
        <dbReference type="ARBA" id="ARBA00022989"/>
    </source>
</evidence>
<dbReference type="InterPro" id="IPR001750">
    <property type="entry name" value="ND/Mrp_TM"/>
</dbReference>
<dbReference type="Pfam" id="PF00361">
    <property type="entry name" value="Proton_antipo_M"/>
    <property type="match status" value="1"/>
</dbReference>
<proteinExistence type="inferred from homology"/>
<feature type="transmembrane region" description="Helical" evidence="5">
    <location>
        <begin position="202"/>
        <end position="226"/>
    </location>
</feature>
<feature type="transmembrane region" description="Helical" evidence="5">
    <location>
        <begin position="328"/>
        <end position="349"/>
    </location>
</feature>
<evidence type="ECO:0000256" key="1">
    <source>
        <dbReference type="ARBA" id="ARBA00004141"/>
    </source>
</evidence>
<dbReference type="HAMAP" id="MF_00445">
    <property type="entry name" value="NDH1_NuoN_1"/>
    <property type="match status" value="1"/>
</dbReference>
<evidence type="ECO:0000259" key="6">
    <source>
        <dbReference type="Pfam" id="PF00361"/>
    </source>
</evidence>
<evidence type="ECO:0000313" key="10">
    <source>
        <dbReference type="EMBL" id="CAB5021459.1"/>
    </source>
</evidence>
<comment type="subcellular location">
    <subcellularLocation>
        <location evidence="1">Membrane</location>
        <topology evidence="1">Multi-pass membrane protein</topology>
    </subcellularLocation>
</comment>
<evidence type="ECO:0000313" key="9">
    <source>
        <dbReference type="EMBL" id="CAB4976651.1"/>
    </source>
</evidence>
<dbReference type="EMBL" id="CAFBPQ010000015">
    <property type="protein sequence ID" value="CAB5021459.1"/>
    <property type="molecule type" value="Genomic_DNA"/>
</dbReference>
<keyword evidence="4 5" id="KW-0472">Membrane</keyword>
<dbReference type="GO" id="GO:0008137">
    <property type="term" value="F:NADH dehydrogenase (ubiquinone) activity"/>
    <property type="evidence" value="ECO:0007669"/>
    <property type="project" value="InterPro"/>
</dbReference>
<feature type="transmembrane region" description="Helical" evidence="5">
    <location>
        <begin position="370"/>
        <end position="392"/>
    </location>
</feature>
<dbReference type="GO" id="GO:0016020">
    <property type="term" value="C:membrane"/>
    <property type="evidence" value="ECO:0007669"/>
    <property type="project" value="UniProtKB-SubCell"/>
</dbReference>
<evidence type="ECO:0000313" key="8">
    <source>
        <dbReference type="EMBL" id="CAB4912515.1"/>
    </source>
</evidence>
<feature type="transmembrane region" description="Helical" evidence="5">
    <location>
        <begin position="404"/>
        <end position="427"/>
    </location>
</feature>
<feature type="transmembrane region" description="Helical" evidence="5">
    <location>
        <begin position="272"/>
        <end position="290"/>
    </location>
</feature>
<dbReference type="NCBIfam" id="TIGR01770">
    <property type="entry name" value="NDH_I_N"/>
    <property type="match status" value="1"/>
</dbReference>
<name>A0A6J7H7M8_9ZZZZ</name>
<reference evidence="8" key="1">
    <citation type="submission" date="2020-05" db="EMBL/GenBank/DDBJ databases">
        <authorList>
            <person name="Chiriac C."/>
            <person name="Salcher M."/>
            <person name="Ghai R."/>
            <person name="Kavagutti S V."/>
        </authorList>
    </citation>
    <scope>NUCLEOTIDE SEQUENCE</scope>
</reference>
<accession>A0A6J7H7M8</accession>
<keyword evidence="2 5" id="KW-0812">Transmembrane</keyword>
<feature type="transmembrane region" description="Helical" evidence="5">
    <location>
        <begin position="238"/>
        <end position="260"/>
    </location>
</feature>
<dbReference type="AlphaFoldDB" id="A0A6J7H7M8"/>
<feature type="transmembrane region" description="Helical" evidence="5">
    <location>
        <begin position="297"/>
        <end position="316"/>
    </location>
</feature>
<dbReference type="EMBL" id="CAEZYK010000010">
    <property type="protein sequence ID" value="CAB4716635.1"/>
    <property type="molecule type" value="Genomic_DNA"/>
</dbReference>
<organism evidence="8">
    <name type="scientific">freshwater metagenome</name>
    <dbReference type="NCBI Taxonomy" id="449393"/>
    <lineage>
        <taxon>unclassified sequences</taxon>
        <taxon>metagenomes</taxon>
        <taxon>ecological metagenomes</taxon>
    </lineage>
</organism>
<feature type="transmembrane region" description="Helical" evidence="5">
    <location>
        <begin position="43"/>
        <end position="68"/>
    </location>
</feature>
<feature type="domain" description="NADH:quinone oxidoreductase/Mrp antiporter transmembrane" evidence="6">
    <location>
        <begin position="124"/>
        <end position="417"/>
    </location>
</feature>
<feature type="transmembrane region" description="Helical" evidence="5">
    <location>
        <begin position="106"/>
        <end position="122"/>
    </location>
</feature>
<evidence type="ECO:0000256" key="4">
    <source>
        <dbReference type="ARBA" id="ARBA00023136"/>
    </source>
</evidence>
<sequence>MNPVIDYHALAPEIVLSVTIILCLLVDLFIPDRPRLVPQLASLGVLAAIIPVLTLAVSGTDVSMFGGAFVVDNYALAFDGLFLVVAYITLLVSFDEIADGDYYGGEYYVLLLTSVLGMVMMASSRDLVSIFIALETISIPTFVLAGWRKHDTKSNEAAIKYFLIGVLSSAVMLYGMSLIFGFANGTKLSVISEYSAGSPPALFAVAIFLTIVGFAFKVSAVPFHFWAPDTYEGAPLPVTAFLSVASKAAGFVALLTIIRFGFFNSSDSWQPLIWVLAAASMTFGNLAALRQTNIVRMLAYSSIAQGGFILVPLAVAGDISGPSAWEAVLVYLMIYAAMNLGAFAVVMAVSRRTHSTEISSFAGLGRVDSVNAVMLSLFMFSLAGIPPLAGWFAKFVIFRAVFDAGTTAAVVLGVIAALNAVVAFFYYSNVVRRMWFDEAPEVVSSPRPASVALTLAIGITVVVVVVVGVYPEVFARLGQLAFASG</sequence>
<evidence type="ECO:0000256" key="2">
    <source>
        <dbReference type="ARBA" id="ARBA00022692"/>
    </source>
</evidence>
<dbReference type="InterPro" id="IPR010096">
    <property type="entry name" value="NADH-Q_OxRdtase_suN/2"/>
</dbReference>
<dbReference type="PANTHER" id="PTHR22773">
    <property type="entry name" value="NADH DEHYDROGENASE"/>
    <property type="match status" value="1"/>
</dbReference>
<keyword evidence="3 5" id="KW-1133">Transmembrane helix</keyword>
<feature type="transmembrane region" description="Helical" evidence="5">
    <location>
        <begin position="159"/>
        <end position="182"/>
    </location>
</feature>